<feature type="transmembrane region" description="Helical" evidence="5">
    <location>
        <begin position="365"/>
        <end position="391"/>
    </location>
</feature>
<accession>A0A0N4UL21</accession>
<keyword evidence="8" id="KW-1185">Reference proteome</keyword>
<feature type="transmembrane region" description="Helical" evidence="5">
    <location>
        <begin position="6"/>
        <end position="25"/>
    </location>
</feature>
<evidence type="ECO:0000313" key="8">
    <source>
        <dbReference type="Proteomes" id="UP000274756"/>
    </source>
</evidence>
<dbReference type="GO" id="GO:0072659">
    <property type="term" value="P:protein localization to plasma membrane"/>
    <property type="evidence" value="ECO:0007669"/>
    <property type="project" value="TreeGrafter"/>
</dbReference>
<reference evidence="6 8" key="2">
    <citation type="submission" date="2018-11" db="EMBL/GenBank/DDBJ databases">
        <authorList>
            <consortium name="Pathogen Informatics"/>
        </authorList>
    </citation>
    <scope>NUCLEOTIDE SEQUENCE [LARGE SCALE GENOMIC DNA]</scope>
</reference>
<dbReference type="Pfam" id="PF06423">
    <property type="entry name" value="GWT1"/>
    <property type="match status" value="1"/>
</dbReference>
<dbReference type="STRING" id="318479.A0A0N4UL21"/>
<keyword evidence="3 5" id="KW-1133">Transmembrane helix</keyword>
<dbReference type="Proteomes" id="UP000274756">
    <property type="component" value="Unassembled WGS sequence"/>
</dbReference>
<gene>
    <name evidence="6" type="ORF">DME_LOCUS2446</name>
</gene>
<keyword evidence="5" id="KW-0337">GPI-anchor biosynthesis</keyword>
<protein>
    <recommendedName>
        <fullName evidence="5">Phosphatidylinositol-glycan biosynthesis class W protein</fullName>
        <ecNumber evidence="5">2.3.-.-</ecNumber>
    </recommendedName>
</protein>
<dbReference type="GO" id="GO:0006506">
    <property type="term" value="P:GPI anchor biosynthetic process"/>
    <property type="evidence" value="ECO:0007669"/>
    <property type="project" value="UniProtKB-UniPathway"/>
</dbReference>
<feature type="transmembrane region" description="Helical" evidence="5">
    <location>
        <begin position="110"/>
        <end position="131"/>
    </location>
</feature>
<dbReference type="EC" id="2.3.-.-" evidence="5"/>
<evidence type="ECO:0000256" key="4">
    <source>
        <dbReference type="ARBA" id="ARBA00023136"/>
    </source>
</evidence>
<keyword evidence="5" id="KW-0256">Endoplasmic reticulum</keyword>
<feature type="transmembrane region" description="Helical" evidence="5">
    <location>
        <begin position="298"/>
        <end position="323"/>
    </location>
</feature>
<feature type="transmembrane region" description="Helical" evidence="5">
    <location>
        <begin position="255"/>
        <end position="274"/>
    </location>
</feature>
<feature type="transmembrane region" description="Helical" evidence="5">
    <location>
        <begin position="184"/>
        <end position="206"/>
    </location>
</feature>
<comment type="pathway">
    <text evidence="5">Glycolipid biosynthesis; glycosylphosphatidylinositol-anchor biosynthesis.</text>
</comment>
<dbReference type="GO" id="GO:0005789">
    <property type="term" value="C:endoplasmic reticulum membrane"/>
    <property type="evidence" value="ECO:0007669"/>
    <property type="project" value="UniProtKB-SubCell"/>
</dbReference>
<evidence type="ECO:0000313" key="9">
    <source>
        <dbReference type="WBParaSite" id="DME_0000847101-mRNA-1"/>
    </source>
</evidence>
<comment type="similarity">
    <text evidence="5">Belongs to the PIGW family.</text>
</comment>
<feature type="transmembrane region" description="Helical" evidence="5">
    <location>
        <begin position="37"/>
        <end position="57"/>
    </location>
</feature>
<comment type="function">
    <text evidence="5">A acetyltransferase, which acetylates the inositol ring of phosphatidylinositol during biosynthesis of GPI-anchor.</text>
</comment>
<dbReference type="WBParaSite" id="DME_0000847101-mRNA-1">
    <property type="protein sequence ID" value="DME_0000847101-mRNA-1"/>
    <property type="gene ID" value="DME_0000847101"/>
</dbReference>
<keyword evidence="4 5" id="KW-0472">Membrane</keyword>
<dbReference type="OrthoDB" id="1158011at2759"/>
<dbReference type="InterPro" id="IPR009447">
    <property type="entry name" value="PIGW/GWT1"/>
</dbReference>
<dbReference type="PANTHER" id="PTHR20661">
    <property type="entry name" value="PHOSPHATIDYLINOSITOL-GLYCAN BIOSYNTHESIS CLASS W PROTEIN"/>
    <property type="match status" value="1"/>
</dbReference>
<organism evidence="7 9">
    <name type="scientific">Dracunculus medinensis</name>
    <name type="common">Guinea worm</name>
    <dbReference type="NCBI Taxonomy" id="318479"/>
    <lineage>
        <taxon>Eukaryota</taxon>
        <taxon>Metazoa</taxon>
        <taxon>Ecdysozoa</taxon>
        <taxon>Nematoda</taxon>
        <taxon>Chromadorea</taxon>
        <taxon>Rhabditida</taxon>
        <taxon>Spirurina</taxon>
        <taxon>Dracunculoidea</taxon>
        <taxon>Dracunculidae</taxon>
        <taxon>Dracunculus</taxon>
    </lineage>
</organism>
<dbReference type="EMBL" id="UYYG01000061">
    <property type="protein sequence ID" value="VDN52473.1"/>
    <property type="molecule type" value="Genomic_DNA"/>
</dbReference>
<reference evidence="9" key="1">
    <citation type="submission" date="2017-02" db="UniProtKB">
        <authorList>
            <consortium name="WormBaseParasite"/>
        </authorList>
    </citation>
    <scope>IDENTIFICATION</scope>
</reference>
<evidence type="ECO:0000256" key="5">
    <source>
        <dbReference type="RuleBase" id="RU280819"/>
    </source>
</evidence>
<evidence type="ECO:0000256" key="2">
    <source>
        <dbReference type="ARBA" id="ARBA00022692"/>
    </source>
</evidence>
<evidence type="ECO:0000256" key="3">
    <source>
        <dbReference type="ARBA" id="ARBA00022989"/>
    </source>
</evidence>
<evidence type="ECO:0000313" key="6">
    <source>
        <dbReference type="EMBL" id="VDN52473.1"/>
    </source>
</evidence>
<evidence type="ECO:0000313" key="7">
    <source>
        <dbReference type="Proteomes" id="UP000038040"/>
    </source>
</evidence>
<keyword evidence="5" id="KW-0808">Transferase</keyword>
<sequence length="456" mass="52433">MSDSQLEIFLIQMVGPVSVILRNIALPWIFVGCRFKLKFIMDFSFLVMPVIFSMTLFSEHISVILIFQIIALFSLSIFYLCEYCFIAREKPSLKHIANQIIDDQHISTKFVIYMRSMILIATAVAILAIDFPIFPQRFAKTSVYGRSLMDVGAASFVFCLGCFDVFKHFSCSASAYPPKRGFKILFSSSAILLYLGILRTVILKLIGYQQDVTEYGVHWNFFFTLAFIKRSEKNMQNSKFVVSKIIITKALCRRFHFLLGLIFISIHQLILGYAEFQDWLLSEDVPRNDFFSANREGIFSLIGYLSLYYFSSVIARFIASTGIRLKSWFQRNLQLLLLASFLFFLQKCSQSLFGPPSRRIANITYVMEMLVFHSSCMAAFLFVQFVSLFCWAAKVPQFTSDENPFENQNPCLLNSINEFAMSFFLLSNLLTGFVNLTIVCSEYTNAYHSTTNLKDR</sequence>
<feature type="transmembrane region" description="Helical" evidence="5">
    <location>
        <begin position="335"/>
        <end position="353"/>
    </location>
</feature>
<feature type="transmembrane region" description="Helical" evidence="5">
    <location>
        <begin position="63"/>
        <end position="86"/>
    </location>
</feature>
<name>A0A0N4UL21_DRAME</name>
<dbReference type="UniPathway" id="UPA00196"/>
<proteinExistence type="inferred from homology"/>
<dbReference type="PANTHER" id="PTHR20661:SF0">
    <property type="entry name" value="PHOSPHATIDYLINOSITOL-GLYCAN BIOSYNTHESIS CLASS W PROTEIN"/>
    <property type="match status" value="1"/>
</dbReference>
<keyword evidence="2 5" id="KW-0812">Transmembrane</keyword>
<dbReference type="Proteomes" id="UP000038040">
    <property type="component" value="Unplaced"/>
</dbReference>
<keyword evidence="5" id="KW-0012">Acyltransferase</keyword>
<evidence type="ECO:0000256" key="1">
    <source>
        <dbReference type="ARBA" id="ARBA00004141"/>
    </source>
</evidence>
<dbReference type="AlphaFoldDB" id="A0A0N4UL21"/>
<comment type="subcellular location">
    <subcellularLocation>
        <location evidence="5">Endoplasmic reticulum membrane</location>
        <topology evidence="5">Multi-pass membrane protein</topology>
    </subcellularLocation>
    <subcellularLocation>
        <location evidence="1">Membrane</location>
        <topology evidence="1">Multi-pass membrane protein</topology>
    </subcellularLocation>
</comment>
<dbReference type="GO" id="GO:0032216">
    <property type="term" value="F:glucosaminyl-phosphatidylinositol O-acyltransferase activity"/>
    <property type="evidence" value="ECO:0007669"/>
    <property type="project" value="TreeGrafter"/>
</dbReference>